<organism evidence="10">
    <name type="scientific">Cacopsylla melanoneura</name>
    <dbReference type="NCBI Taxonomy" id="428564"/>
    <lineage>
        <taxon>Eukaryota</taxon>
        <taxon>Metazoa</taxon>
        <taxon>Ecdysozoa</taxon>
        <taxon>Arthropoda</taxon>
        <taxon>Hexapoda</taxon>
        <taxon>Insecta</taxon>
        <taxon>Pterygota</taxon>
        <taxon>Neoptera</taxon>
        <taxon>Paraneoptera</taxon>
        <taxon>Hemiptera</taxon>
        <taxon>Sternorrhyncha</taxon>
        <taxon>Psylloidea</taxon>
        <taxon>Psyllidae</taxon>
        <taxon>Psyllinae</taxon>
        <taxon>Cacopsylla</taxon>
    </lineage>
</organism>
<evidence type="ECO:0008006" key="11">
    <source>
        <dbReference type="Google" id="ProtNLM"/>
    </source>
</evidence>
<dbReference type="AlphaFoldDB" id="A0A8D8U342"/>
<evidence type="ECO:0000259" key="8">
    <source>
        <dbReference type="PROSITE" id="PS50157"/>
    </source>
</evidence>
<dbReference type="GO" id="GO:0003677">
    <property type="term" value="F:DNA binding"/>
    <property type="evidence" value="ECO:0007669"/>
    <property type="project" value="UniProtKB-UniRule"/>
</dbReference>
<keyword evidence="4 6" id="KW-0238">DNA-binding</keyword>
<dbReference type="SMART" id="SM00692">
    <property type="entry name" value="DM3"/>
    <property type="match status" value="1"/>
</dbReference>
<dbReference type="InterPro" id="IPR006612">
    <property type="entry name" value="THAP_Znf"/>
</dbReference>
<feature type="domain" description="THAP-type" evidence="9">
    <location>
        <begin position="91"/>
        <end position="177"/>
    </location>
</feature>
<feature type="domain" description="C2H2-type" evidence="8">
    <location>
        <begin position="602"/>
        <end position="627"/>
    </location>
</feature>
<evidence type="ECO:0000256" key="6">
    <source>
        <dbReference type="PROSITE-ProRule" id="PRU00309"/>
    </source>
</evidence>
<proteinExistence type="predicted"/>
<dbReference type="InterPro" id="IPR013087">
    <property type="entry name" value="Znf_C2H2_type"/>
</dbReference>
<dbReference type="GO" id="GO:0005634">
    <property type="term" value="C:nucleus"/>
    <property type="evidence" value="ECO:0007669"/>
    <property type="project" value="InterPro"/>
</dbReference>
<evidence type="ECO:0000313" key="10">
    <source>
        <dbReference type="EMBL" id="CAG6696907.1"/>
    </source>
</evidence>
<sequence>MTAVCNFCAQTSPSNSLFKVHSTPLLKDKVFKHLPFIDLKIISSQSLHMCQKCKDALDKWSLFFNKCFQVQKTLHIMQKIKNCISVSKKNAKQYCCARYCQNTNLDEKLFCLPKNSIERAKQWLINADRTELLEGVDFNVDFIKRKTYTICRQHFESKMFFNDLRETLVATAVPTLFKTDLGIKKTKKKGEPELSNLRKIYSKPATEVQNIHSTNHNKENKISNLLMYSDEPSEELYSEVFLTEDSHQSEEPSVSNNELRYEISSNCTFTREPQLVTMGDSNRYVVDASMQVAPMDANTVPSQVVPSDSTVTCTGLELDSHVLPSDHPNTNQTNQMSAIRPIDSSRFDFLDNLNTYDGVTINQQSSGDPTTDSSSIVCDILNSDPSKVILSAADLTSLSENSGFGGANENKSSTDKAMDTSEPCSYSSLCQEISVNTNSNLSQSFSSIQPGITFEKLNCMQSVNDVDSLMVSENLVLEEADCLIETPSEDLMEMPLNLVDSSSNMMEEYAYLIETPSDIVGNPANLMEMSGNVMELNSDLAETRLNHVETRLSPTESLSEPTLSDAKRSKALVDENISNYSVLDYDTSRLLNAQLSSGMMMYSCEFCGDTLLTEGLLQNHCKLYHTM</sequence>
<evidence type="ECO:0000259" key="9">
    <source>
        <dbReference type="PROSITE" id="PS50950"/>
    </source>
</evidence>
<evidence type="ECO:0000256" key="2">
    <source>
        <dbReference type="ARBA" id="ARBA00022771"/>
    </source>
</evidence>
<name>A0A8D8U342_9HEMI</name>
<reference evidence="10" key="1">
    <citation type="submission" date="2021-05" db="EMBL/GenBank/DDBJ databases">
        <authorList>
            <person name="Alioto T."/>
            <person name="Alioto T."/>
            <person name="Gomez Garrido J."/>
        </authorList>
    </citation>
    <scope>NUCLEOTIDE SEQUENCE</scope>
</reference>
<dbReference type="EMBL" id="HBUF01330624">
    <property type="protein sequence ID" value="CAG6696907.1"/>
    <property type="molecule type" value="Transcribed_RNA"/>
</dbReference>
<evidence type="ECO:0000256" key="4">
    <source>
        <dbReference type="ARBA" id="ARBA00023125"/>
    </source>
</evidence>
<dbReference type="EMBL" id="HBUF01330619">
    <property type="protein sequence ID" value="CAG6696897.1"/>
    <property type="molecule type" value="Transcribed_RNA"/>
</dbReference>
<dbReference type="InterPro" id="IPR012934">
    <property type="entry name" value="Znf_AD"/>
</dbReference>
<feature type="region of interest" description="Disordered" evidence="7">
    <location>
        <begin position="400"/>
        <end position="419"/>
    </location>
</feature>
<protein>
    <recommendedName>
        <fullName evidence="11">THAP-type domain-containing protein</fullName>
    </recommendedName>
</protein>
<keyword evidence="2 5" id="KW-0863">Zinc-finger</keyword>
<dbReference type="Pfam" id="PF05485">
    <property type="entry name" value="THAP"/>
    <property type="match status" value="1"/>
</dbReference>
<dbReference type="SUPFAM" id="SSF57716">
    <property type="entry name" value="Glucocorticoid receptor-like (DNA-binding domain)"/>
    <property type="match status" value="1"/>
</dbReference>
<dbReference type="GO" id="GO:0008270">
    <property type="term" value="F:zinc ion binding"/>
    <property type="evidence" value="ECO:0007669"/>
    <property type="project" value="UniProtKB-KW"/>
</dbReference>
<dbReference type="PROSITE" id="PS00028">
    <property type="entry name" value="ZINC_FINGER_C2H2_1"/>
    <property type="match status" value="1"/>
</dbReference>
<dbReference type="PROSITE" id="PS50157">
    <property type="entry name" value="ZINC_FINGER_C2H2_2"/>
    <property type="match status" value="1"/>
</dbReference>
<keyword evidence="1" id="KW-0479">Metal-binding</keyword>
<dbReference type="PROSITE" id="PS50950">
    <property type="entry name" value="ZF_THAP"/>
    <property type="match status" value="1"/>
</dbReference>
<evidence type="ECO:0000256" key="7">
    <source>
        <dbReference type="SAM" id="MobiDB-lite"/>
    </source>
</evidence>
<accession>A0A8D8U342</accession>
<evidence type="ECO:0000256" key="3">
    <source>
        <dbReference type="ARBA" id="ARBA00022833"/>
    </source>
</evidence>
<evidence type="ECO:0000256" key="5">
    <source>
        <dbReference type="PROSITE-ProRule" id="PRU00042"/>
    </source>
</evidence>
<dbReference type="SMART" id="SM00868">
    <property type="entry name" value="zf-AD"/>
    <property type="match status" value="1"/>
</dbReference>
<dbReference type="SMART" id="SM00980">
    <property type="entry name" value="THAP"/>
    <property type="match status" value="1"/>
</dbReference>
<evidence type="ECO:0000256" key="1">
    <source>
        <dbReference type="ARBA" id="ARBA00022723"/>
    </source>
</evidence>
<keyword evidence="3" id="KW-0862">Zinc</keyword>